<dbReference type="Pfam" id="PF01490">
    <property type="entry name" value="Aa_trans"/>
    <property type="match status" value="1"/>
</dbReference>
<gene>
    <name evidence="8" type="ORF">HAX54_043355</name>
</gene>
<keyword evidence="3" id="KW-0029">Amino-acid transport</keyword>
<organism evidence="8 9">
    <name type="scientific">Datura stramonium</name>
    <name type="common">Jimsonweed</name>
    <name type="synonym">Common thornapple</name>
    <dbReference type="NCBI Taxonomy" id="4076"/>
    <lineage>
        <taxon>Eukaryota</taxon>
        <taxon>Viridiplantae</taxon>
        <taxon>Streptophyta</taxon>
        <taxon>Embryophyta</taxon>
        <taxon>Tracheophyta</taxon>
        <taxon>Spermatophyta</taxon>
        <taxon>Magnoliopsida</taxon>
        <taxon>eudicotyledons</taxon>
        <taxon>Gunneridae</taxon>
        <taxon>Pentapetalae</taxon>
        <taxon>asterids</taxon>
        <taxon>lamiids</taxon>
        <taxon>Solanales</taxon>
        <taxon>Solanaceae</taxon>
        <taxon>Solanoideae</taxon>
        <taxon>Datureae</taxon>
        <taxon>Datura</taxon>
    </lineage>
</organism>
<keyword evidence="3" id="KW-0813">Transport</keyword>
<protein>
    <recommendedName>
        <fullName evidence="7">Amino acid transporter transmembrane domain-containing protein</fullName>
    </recommendedName>
</protein>
<evidence type="ECO:0000256" key="4">
    <source>
        <dbReference type="ARBA" id="ARBA00022989"/>
    </source>
</evidence>
<keyword evidence="2 6" id="KW-0812">Transmembrane</keyword>
<feature type="transmembrane region" description="Helical" evidence="6">
    <location>
        <begin position="62"/>
        <end position="81"/>
    </location>
</feature>
<name>A0ABS8W2I5_DATST</name>
<evidence type="ECO:0000313" key="8">
    <source>
        <dbReference type="EMBL" id="MCE2055763.1"/>
    </source>
</evidence>
<evidence type="ECO:0000256" key="5">
    <source>
        <dbReference type="ARBA" id="ARBA00023136"/>
    </source>
</evidence>
<dbReference type="Proteomes" id="UP000823775">
    <property type="component" value="Unassembled WGS sequence"/>
</dbReference>
<dbReference type="EMBL" id="JACEIK010006475">
    <property type="protein sequence ID" value="MCE2055763.1"/>
    <property type="molecule type" value="Genomic_DNA"/>
</dbReference>
<evidence type="ECO:0000313" key="9">
    <source>
        <dbReference type="Proteomes" id="UP000823775"/>
    </source>
</evidence>
<evidence type="ECO:0000259" key="7">
    <source>
        <dbReference type="Pfam" id="PF01490"/>
    </source>
</evidence>
<evidence type="ECO:0000256" key="1">
    <source>
        <dbReference type="ARBA" id="ARBA00004370"/>
    </source>
</evidence>
<reference evidence="8 9" key="1">
    <citation type="journal article" date="2021" name="BMC Genomics">
        <title>Datura genome reveals duplications of psychoactive alkaloid biosynthetic genes and high mutation rate following tissue culture.</title>
        <authorList>
            <person name="Rajewski A."/>
            <person name="Carter-House D."/>
            <person name="Stajich J."/>
            <person name="Litt A."/>
        </authorList>
    </citation>
    <scope>NUCLEOTIDE SEQUENCE [LARGE SCALE GENOMIC DNA]</scope>
    <source>
        <strain evidence="8">AR-01</strain>
    </source>
</reference>
<accession>A0ABS8W2I5</accession>
<feature type="domain" description="Amino acid transporter transmembrane" evidence="7">
    <location>
        <begin position="3"/>
        <end position="79"/>
    </location>
</feature>
<proteinExistence type="predicted"/>
<evidence type="ECO:0000256" key="3">
    <source>
        <dbReference type="ARBA" id="ARBA00022970"/>
    </source>
</evidence>
<keyword evidence="5 6" id="KW-0472">Membrane</keyword>
<keyword evidence="4 6" id="KW-1133">Transmembrane helix</keyword>
<evidence type="ECO:0000256" key="2">
    <source>
        <dbReference type="ARBA" id="ARBA00022692"/>
    </source>
</evidence>
<sequence length="82" mass="9066">MSGGFGRTLLQACIVINNLGTLVVYMIIIGDVLSGTLSDGVHYSGVTEEWFGLHWWNSRSNLLFLTTLLVFAPLISFKPLIH</sequence>
<dbReference type="InterPro" id="IPR013057">
    <property type="entry name" value="AA_transpt_TM"/>
</dbReference>
<comment type="caution">
    <text evidence="8">The sequence shown here is derived from an EMBL/GenBank/DDBJ whole genome shotgun (WGS) entry which is preliminary data.</text>
</comment>
<feature type="transmembrane region" description="Helical" evidence="6">
    <location>
        <begin position="9"/>
        <end position="29"/>
    </location>
</feature>
<comment type="subcellular location">
    <subcellularLocation>
        <location evidence="1">Membrane</location>
    </subcellularLocation>
</comment>
<keyword evidence="9" id="KW-1185">Reference proteome</keyword>
<evidence type="ECO:0000256" key="6">
    <source>
        <dbReference type="SAM" id="Phobius"/>
    </source>
</evidence>